<name>A0A167EKZ3_COLIC</name>
<evidence type="ECO:0000256" key="4">
    <source>
        <dbReference type="ARBA" id="ARBA00022989"/>
    </source>
</evidence>
<feature type="transmembrane region" description="Helical" evidence="8">
    <location>
        <begin position="431"/>
        <end position="452"/>
    </location>
</feature>
<feature type="compositionally biased region" description="Basic and acidic residues" evidence="7">
    <location>
        <begin position="31"/>
        <end position="49"/>
    </location>
</feature>
<evidence type="ECO:0000256" key="5">
    <source>
        <dbReference type="ARBA" id="ARBA00023136"/>
    </source>
</evidence>
<feature type="transmembrane region" description="Helical" evidence="8">
    <location>
        <begin position="135"/>
        <end position="156"/>
    </location>
</feature>
<evidence type="ECO:0000313" key="10">
    <source>
        <dbReference type="Proteomes" id="UP000076584"/>
    </source>
</evidence>
<reference evidence="9 10" key="1">
    <citation type="submission" date="2015-06" db="EMBL/GenBank/DDBJ databases">
        <title>Survival trade-offs in plant roots during colonization by closely related pathogenic and mutualistic fungi.</title>
        <authorList>
            <person name="Hacquard S."/>
            <person name="Kracher B."/>
            <person name="Hiruma K."/>
            <person name="Weinman A."/>
            <person name="Muench P."/>
            <person name="Garrido Oter R."/>
            <person name="Ver Loren van Themaat E."/>
            <person name="Dallerey J.-F."/>
            <person name="Damm U."/>
            <person name="Henrissat B."/>
            <person name="Lespinet O."/>
            <person name="Thon M."/>
            <person name="Kemen E."/>
            <person name="McHardy A.C."/>
            <person name="Schulze-Lefert P."/>
            <person name="O'Connell R.J."/>
        </authorList>
    </citation>
    <scope>NUCLEOTIDE SEQUENCE [LARGE SCALE GENOMIC DNA]</scope>
    <source>
        <strain evidence="9 10">MAFF 238704</strain>
    </source>
</reference>
<feature type="transmembrane region" description="Helical" evidence="8">
    <location>
        <begin position="60"/>
        <end position="81"/>
    </location>
</feature>
<keyword evidence="10" id="KW-1185">Reference proteome</keyword>
<proteinExistence type="inferred from homology"/>
<dbReference type="EMBL" id="LFIW01000702">
    <property type="protein sequence ID" value="KZL85257.1"/>
    <property type="molecule type" value="Genomic_DNA"/>
</dbReference>
<evidence type="ECO:0000256" key="2">
    <source>
        <dbReference type="ARBA" id="ARBA00008335"/>
    </source>
</evidence>
<dbReference type="Gene3D" id="1.20.1250.20">
    <property type="entry name" value="MFS general substrate transporter like domains"/>
    <property type="match status" value="1"/>
</dbReference>
<feature type="transmembrane region" description="Helical" evidence="8">
    <location>
        <begin position="331"/>
        <end position="350"/>
    </location>
</feature>
<dbReference type="Pfam" id="PF07690">
    <property type="entry name" value="MFS_1"/>
    <property type="match status" value="1"/>
</dbReference>
<comment type="similarity">
    <text evidence="2">Belongs to the major facilitator superfamily.</text>
</comment>
<dbReference type="FunFam" id="1.20.1250.20:FF:000011">
    <property type="entry name" value="MFS multidrug transporter, putative"/>
    <property type="match status" value="1"/>
</dbReference>
<evidence type="ECO:0000256" key="3">
    <source>
        <dbReference type="ARBA" id="ARBA00022692"/>
    </source>
</evidence>
<feature type="transmembrane region" description="Helical" evidence="8">
    <location>
        <begin position="187"/>
        <end position="205"/>
    </location>
</feature>
<keyword evidence="4 8" id="KW-1133">Transmembrane helix</keyword>
<evidence type="ECO:0000256" key="7">
    <source>
        <dbReference type="SAM" id="MobiDB-lite"/>
    </source>
</evidence>
<evidence type="ECO:0000256" key="6">
    <source>
        <dbReference type="ARBA" id="ARBA00023180"/>
    </source>
</evidence>
<dbReference type="CDD" id="cd17323">
    <property type="entry name" value="MFS_Tpo1_MDR_like"/>
    <property type="match status" value="1"/>
</dbReference>
<feature type="transmembrane region" description="Helical" evidence="8">
    <location>
        <begin position="101"/>
        <end position="123"/>
    </location>
</feature>
<dbReference type="PROSITE" id="PS50850">
    <property type="entry name" value="MFS"/>
    <property type="match status" value="1"/>
</dbReference>
<keyword evidence="6" id="KW-0325">Glycoprotein</keyword>
<dbReference type="PANTHER" id="PTHR23502">
    <property type="entry name" value="MAJOR FACILITATOR SUPERFAMILY"/>
    <property type="match status" value="1"/>
</dbReference>
<evidence type="ECO:0000256" key="8">
    <source>
        <dbReference type="SAM" id="Phobius"/>
    </source>
</evidence>
<accession>A0A167EKZ3</accession>
<comment type="subcellular location">
    <subcellularLocation>
        <location evidence="1">Membrane</location>
        <topology evidence="1">Multi-pass membrane protein</topology>
    </subcellularLocation>
</comment>
<dbReference type="SUPFAM" id="SSF103473">
    <property type="entry name" value="MFS general substrate transporter"/>
    <property type="match status" value="1"/>
</dbReference>
<feature type="compositionally biased region" description="Low complexity" evidence="7">
    <location>
        <begin position="17"/>
        <end position="30"/>
    </location>
</feature>
<keyword evidence="3 8" id="KW-0812">Transmembrane</keyword>
<dbReference type="Proteomes" id="UP000076584">
    <property type="component" value="Unassembled WGS sequence"/>
</dbReference>
<dbReference type="PANTHER" id="PTHR23502:SF68">
    <property type="entry name" value="MULTIDRUG TRANSPORTER, PUTATIVE (AFU_ORTHOLOGUE AFUA_3G01120)-RELATED"/>
    <property type="match status" value="1"/>
</dbReference>
<dbReference type="InterPro" id="IPR036259">
    <property type="entry name" value="MFS_trans_sf"/>
</dbReference>
<organism evidence="9 10">
    <name type="scientific">Colletotrichum incanum</name>
    <name type="common">Soybean anthracnose fungus</name>
    <dbReference type="NCBI Taxonomy" id="1573173"/>
    <lineage>
        <taxon>Eukaryota</taxon>
        <taxon>Fungi</taxon>
        <taxon>Dikarya</taxon>
        <taxon>Ascomycota</taxon>
        <taxon>Pezizomycotina</taxon>
        <taxon>Sordariomycetes</taxon>
        <taxon>Hypocreomycetidae</taxon>
        <taxon>Glomerellales</taxon>
        <taxon>Glomerellaceae</taxon>
        <taxon>Colletotrichum</taxon>
        <taxon>Colletotrichum spaethianum species complex</taxon>
    </lineage>
</organism>
<feature type="transmembrane region" description="Helical" evidence="8">
    <location>
        <begin position="217"/>
        <end position="237"/>
    </location>
</feature>
<keyword evidence="5 8" id="KW-0472">Membrane</keyword>
<dbReference type="InterPro" id="IPR011701">
    <property type="entry name" value="MFS"/>
</dbReference>
<feature type="transmembrane region" description="Helical" evidence="8">
    <location>
        <begin position="371"/>
        <end position="390"/>
    </location>
</feature>
<dbReference type="OrthoDB" id="5296287at2759"/>
<sequence length="499" mass="53744">MGTAFSSIPDDDEPTQSPNSSPWSSSNRSAVSEKEARHAVDWNKPRDPENPTDWTTKSRWVQILLVSSLTLQATIASSMPAPAVADILKEFNVPKGVLDSLVVSIFNLGSVFGIMLAGSLSELYGRQPVYTMSNVFFLACNAACAASPNISVLLVFRFLSGSAGAAPLAIGGGTIADVALPAWRGRAVLVYSLALLLGSVIGPVTGGFVDQYLGWRWIFWLLCILAAVIGVATLHLLKETSAKNLLEGRAKKVRKTTGDPRYFSVLDTDVSTGKAFLEAIKRPFRLLILHPIVFAFSSYFALIYGYLYLFFTTLPTVFASKYGFSASSSGLTFLGIGIGTIAGAVLDLFLGDRIAAYLLLEKGARRPELRLTLMAYSVPLIPTGMLLYGWTAERSVFWVVPMTGTTVFGVGVMLIFTPLTSYLVEAFTDHAASALAASAMFSGMFGALLPLVGPPMYAALNLGWGNTILAVIAVVVAPIPWFIMNKGQEMREKYAHRAC</sequence>
<feature type="transmembrane region" description="Helical" evidence="8">
    <location>
        <begin position="162"/>
        <end position="180"/>
    </location>
</feature>
<feature type="transmembrane region" description="Helical" evidence="8">
    <location>
        <begin position="396"/>
        <end position="419"/>
    </location>
</feature>
<protein>
    <submittedName>
        <fullName evidence="9">Mfs multidrug transporter</fullName>
    </submittedName>
</protein>
<evidence type="ECO:0000256" key="1">
    <source>
        <dbReference type="ARBA" id="ARBA00004141"/>
    </source>
</evidence>
<feature type="transmembrane region" description="Helical" evidence="8">
    <location>
        <begin position="286"/>
        <end position="311"/>
    </location>
</feature>
<dbReference type="GO" id="GO:0022857">
    <property type="term" value="F:transmembrane transporter activity"/>
    <property type="evidence" value="ECO:0007669"/>
    <property type="project" value="InterPro"/>
</dbReference>
<dbReference type="InterPro" id="IPR020846">
    <property type="entry name" value="MFS_dom"/>
</dbReference>
<dbReference type="AlphaFoldDB" id="A0A167EKZ3"/>
<comment type="caution">
    <text evidence="9">The sequence shown here is derived from an EMBL/GenBank/DDBJ whole genome shotgun (WGS) entry which is preliminary data.</text>
</comment>
<dbReference type="GO" id="GO:0016020">
    <property type="term" value="C:membrane"/>
    <property type="evidence" value="ECO:0007669"/>
    <property type="project" value="UniProtKB-SubCell"/>
</dbReference>
<gene>
    <name evidence="9" type="ORF">CI238_08603</name>
</gene>
<evidence type="ECO:0000313" key="9">
    <source>
        <dbReference type="EMBL" id="KZL85257.1"/>
    </source>
</evidence>
<feature type="region of interest" description="Disordered" evidence="7">
    <location>
        <begin position="1"/>
        <end position="54"/>
    </location>
</feature>
<feature type="transmembrane region" description="Helical" evidence="8">
    <location>
        <begin position="464"/>
        <end position="483"/>
    </location>
</feature>